<evidence type="ECO:0000313" key="3">
    <source>
        <dbReference type="Proteomes" id="UP000736335"/>
    </source>
</evidence>
<organism evidence="2 3">
    <name type="scientific">Thelephora terrestris</name>
    <dbReference type="NCBI Taxonomy" id="56493"/>
    <lineage>
        <taxon>Eukaryota</taxon>
        <taxon>Fungi</taxon>
        <taxon>Dikarya</taxon>
        <taxon>Basidiomycota</taxon>
        <taxon>Agaricomycotina</taxon>
        <taxon>Agaricomycetes</taxon>
        <taxon>Thelephorales</taxon>
        <taxon>Thelephoraceae</taxon>
        <taxon>Thelephora</taxon>
    </lineage>
</organism>
<keyword evidence="3" id="KW-1185">Reference proteome</keyword>
<evidence type="ECO:0000313" key="2">
    <source>
        <dbReference type="EMBL" id="KAF9777421.1"/>
    </source>
</evidence>
<dbReference type="EMBL" id="WIUZ02000040">
    <property type="protein sequence ID" value="KAF9777421.1"/>
    <property type="molecule type" value="Genomic_DNA"/>
</dbReference>
<dbReference type="AlphaFoldDB" id="A0A9P6H1G3"/>
<dbReference type="OrthoDB" id="4349954at2759"/>
<dbReference type="GO" id="GO:0003723">
    <property type="term" value="F:RNA binding"/>
    <property type="evidence" value="ECO:0007669"/>
    <property type="project" value="TreeGrafter"/>
</dbReference>
<proteinExistence type="predicted"/>
<reference evidence="2" key="2">
    <citation type="submission" date="2020-11" db="EMBL/GenBank/DDBJ databases">
        <authorList>
            <consortium name="DOE Joint Genome Institute"/>
            <person name="Kuo A."/>
            <person name="Miyauchi S."/>
            <person name="Kiss E."/>
            <person name="Drula E."/>
            <person name="Kohler A."/>
            <person name="Sanchez-Garcia M."/>
            <person name="Andreopoulos B."/>
            <person name="Barry K.W."/>
            <person name="Bonito G."/>
            <person name="Buee M."/>
            <person name="Carver A."/>
            <person name="Chen C."/>
            <person name="Cichocki N."/>
            <person name="Clum A."/>
            <person name="Culley D."/>
            <person name="Crous P.W."/>
            <person name="Fauchery L."/>
            <person name="Girlanda M."/>
            <person name="Hayes R."/>
            <person name="Keri Z."/>
            <person name="Labutti K."/>
            <person name="Lipzen A."/>
            <person name="Lombard V."/>
            <person name="Magnuson J."/>
            <person name="Maillard F."/>
            <person name="Morin E."/>
            <person name="Murat C."/>
            <person name="Nolan M."/>
            <person name="Ohm R."/>
            <person name="Pangilinan J."/>
            <person name="Pereira M."/>
            <person name="Perotto S."/>
            <person name="Peter M."/>
            <person name="Riley R."/>
            <person name="Sitrit Y."/>
            <person name="Stielow B."/>
            <person name="Szollosi G."/>
            <person name="Zifcakova L."/>
            <person name="Stursova M."/>
            <person name="Spatafora J.W."/>
            <person name="Tedersoo L."/>
            <person name="Vaario L.-M."/>
            <person name="Yamada A."/>
            <person name="Yan M."/>
            <person name="Wang P."/>
            <person name="Xu J."/>
            <person name="Bruns T."/>
            <person name="Baldrian P."/>
            <person name="Vilgalys R."/>
            <person name="Henrissat B."/>
            <person name="Grigoriev I.V."/>
            <person name="Hibbett D."/>
            <person name="Nagy L.G."/>
            <person name="Martin F.M."/>
        </authorList>
    </citation>
    <scope>NUCLEOTIDE SEQUENCE</scope>
    <source>
        <strain evidence="2">UH-Tt-Lm1</strain>
    </source>
</reference>
<dbReference type="Proteomes" id="UP000736335">
    <property type="component" value="Unassembled WGS sequence"/>
</dbReference>
<accession>A0A9P6H1G3</accession>
<dbReference type="GO" id="GO:0030490">
    <property type="term" value="P:maturation of SSU-rRNA"/>
    <property type="evidence" value="ECO:0007669"/>
    <property type="project" value="InterPro"/>
</dbReference>
<evidence type="ECO:0000256" key="1">
    <source>
        <dbReference type="SAM" id="MobiDB-lite"/>
    </source>
</evidence>
<dbReference type="PANTHER" id="PTHR15633:SF2">
    <property type="entry name" value="NUCLEOLAR PROTEIN 11"/>
    <property type="match status" value="1"/>
</dbReference>
<comment type="caution">
    <text evidence="2">The sequence shown here is derived from an EMBL/GenBank/DDBJ whole genome shotgun (WGS) entry which is preliminary data.</text>
</comment>
<dbReference type="InterPro" id="IPR042859">
    <property type="entry name" value="NOL11"/>
</dbReference>
<protein>
    <submittedName>
        <fullName evidence="2">Uncharacterized protein</fullName>
    </submittedName>
</protein>
<feature type="region of interest" description="Disordered" evidence="1">
    <location>
        <begin position="215"/>
        <end position="239"/>
    </location>
</feature>
<reference evidence="2" key="1">
    <citation type="journal article" date="2020" name="Nat. Commun.">
        <title>Large-scale genome sequencing of mycorrhizal fungi provides insights into the early evolution of symbiotic traits.</title>
        <authorList>
            <person name="Miyauchi S."/>
            <person name="Kiss E."/>
            <person name="Kuo A."/>
            <person name="Drula E."/>
            <person name="Kohler A."/>
            <person name="Sanchez-Garcia M."/>
            <person name="Morin E."/>
            <person name="Andreopoulos B."/>
            <person name="Barry K.W."/>
            <person name="Bonito G."/>
            <person name="Buee M."/>
            <person name="Carver A."/>
            <person name="Chen C."/>
            <person name="Cichocki N."/>
            <person name="Clum A."/>
            <person name="Culley D."/>
            <person name="Crous P.W."/>
            <person name="Fauchery L."/>
            <person name="Girlanda M."/>
            <person name="Hayes R.D."/>
            <person name="Keri Z."/>
            <person name="LaButti K."/>
            <person name="Lipzen A."/>
            <person name="Lombard V."/>
            <person name="Magnuson J."/>
            <person name="Maillard F."/>
            <person name="Murat C."/>
            <person name="Nolan M."/>
            <person name="Ohm R.A."/>
            <person name="Pangilinan J."/>
            <person name="Pereira M.F."/>
            <person name="Perotto S."/>
            <person name="Peter M."/>
            <person name="Pfister S."/>
            <person name="Riley R."/>
            <person name="Sitrit Y."/>
            <person name="Stielow J.B."/>
            <person name="Szollosi G."/>
            <person name="Zifcakova L."/>
            <person name="Stursova M."/>
            <person name="Spatafora J.W."/>
            <person name="Tedersoo L."/>
            <person name="Vaario L.M."/>
            <person name="Yamada A."/>
            <person name="Yan M."/>
            <person name="Wang P."/>
            <person name="Xu J."/>
            <person name="Bruns T."/>
            <person name="Baldrian P."/>
            <person name="Vilgalys R."/>
            <person name="Dunand C."/>
            <person name="Henrissat B."/>
            <person name="Grigoriev I.V."/>
            <person name="Hibbett D."/>
            <person name="Nagy L.G."/>
            <person name="Martin F.M."/>
        </authorList>
    </citation>
    <scope>NUCLEOTIDE SEQUENCE</scope>
    <source>
        <strain evidence="2">UH-Tt-Lm1</strain>
    </source>
</reference>
<sequence>MISSSGLWKTYQLKKDASGWDAARVSTPLTLQSLTFTAPRTSGLVTSQELSILPIHSSLVLLAAVPTSPPTDIVLHIWDLKYSVLLASHSFSMPSTLSRSAMVELGSKEVSAVLQVLESWMRKWGEAEDEFGIFPASSSGSEDDPTRQLPELSKVVSFIQAILDAFFLSLLQHPPAHPILRSISDQIEPELKLINEVQQLRTPFDGLLREHKKVVAERKEKEQASQPGGGGKGDKGDWRKRRKEVFQQASLAVGLYQVEEVFL</sequence>
<dbReference type="PANTHER" id="PTHR15633">
    <property type="entry name" value="NUCLEOLAR PROTEIN 11"/>
    <property type="match status" value="1"/>
</dbReference>
<dbReference type="GO" id="GO:0005730">
    <property type="term" value="C:nucleolus"/>
    <property type="evidence" value="ECO:0007669"/>
    <property type="project" value="TreeGrafter"/>
</dbReference>
<gene>
    <name evidence="2" type="ORF">BJ322DRAFT_1115037</name>
</gene>
<name>A0A9P6H1G3_9AGAM</name>